<comment type="subunit">
    <text evidence="18">Heterotetramer with CBR4; contains two molecules of HSD17B8 and CBR4.</text>
</comment>
<evidence type="ECO:0000256" key="10">
    <source>
        <dbReference type="ARBA" id="ARBA00023098"/>
    </source>
</evidence>
<dbReference type="EC" id="1.1.1.n12" evidence="4"/>
<evidence type="ECO:0000256" key="22">
    <source>
        <dbReference type="ARBA" id="ARBA00081419"/>
    </source>
</evidence>
<evidence type="ECO:0000256" key="12">
    <source>
        <dbReference type="ARBA" id="ARBA00023160"/>
    </source>
</evidence>
<dbReference type="PROSITE" id="PS00061">
    <property type="entry name" value="ADH_SHORT"/>
    <property type="match status" value="1"/>
</dbReference>
<evidence type="ECO:0000256" key="9">
    <source>
        <dbReference type="ARBA" id="ARBA00023027"/>
    </source>
</evidence>
<evidence type="ECO:0000256" key="5">
    <source>
        <dbReference type="ARBA" id="ARBA00022516"/>
    </source>
</evidence>
<keyword evidence="5" id="KW-0444">Lipid biosynthesis</keyword>
<evidence type="ECO:0000256" key="24">
    <source>
        <dbReference type="ARBA" id="ARBA00083097"/>
    </source>
</evidence>
<evidence type="ECO:0000313" key="28">
    <source>
        <dbReference type="Proteomes" id="UP001627154"/>
    </source>
</evidence>
<dbReference type="GO" id="GO:0006633">
    <property type="term" value="P:fatty acid biosynthetic process"/>
    <property type="evidence" value="ECO:0007669"/>
    <property type="project" value="UniProtKB-KW"/>
</dbReference>
<dbReference type="SUPFAM" id="SSF51735">
    <property type="entry name" value="NAD(P)-binding Rossmann-fold domains"/>
    <property type="match status" value="1"/>
</dbReference>
<dbReference type="InterPro" id="IPR036291">
    <property type="entry name" value="NAD(P)-bd_dom_sf"/>
</dbReference>
<evidence type="ECO:0000256" key="19">
    <source>
        <dbReference type="ARBA" id="ARBA00066822"/>
    </source>
</evidence>
<dbReference type="GO" id="GO:0004303">
    <property type="term" value="F:estradiol 17-beta-dehydrogenase [NAD(P)+] activity"/>
    <property type="evidence" value="ECO:0007669"/>
    <property type="project" value="UniProtKB-EC"/>
</dbReference>
<keyword evidence="10" id="KW-0443">Lipid metabolism</keyword>
<reference evidence="27 28" key="1">
    <citation type="journal article" date="2024" name="bioRxiv">
        <title>A reference genome for Trichogramma kaykai: A tiny desert-dwelling parasitoid wasp with competing sex-ratio distorters.</title>
        <authorList>
            <person name="Culotta J."/>
            <person name="Lindsey A.R."/>
        </authorList>
    </citation>
    <scope>NUCLEOTIDE SEQUENCE [LARGE SCALE GENOMIC DNA]</scope>
    <source>
        <strain evidence="27 28">KSX58</strain>
    </source>
</reference>
<feature type="domain" description="Ketoreductase" evidence="26">
    <location>
        <begin position="5"/>
        <end position="192"/>
    </location>
</feature>
<evidence type="ECO:0000256" key="11">
    <source>
        <dbReference type="ARBA" id="ARBA00023128"/>
    </source>
</evidence>
<dbReference type="Gene3D" id="3.40.50.720">
    <property type="entry name" value="NAD(P)-binding Rossmann-like Domain"/>
    <property type="match status" value="1"/>
</dbReference>
<evidence type="ECO:0000256" key="14">
    <source>
        <dbReference type="ARBA" id="ARBA00049069"/>
    </source>
</evidence>
<evidence type="ECO:0000256" key="25">
    <source>
        <dbReference type="ARBA" id="ARBA00083258"/>
    </source>
</evidence>
<keyword evidence="28" id="KW-1185">Reference proteome</keyword>
<comment type="similarity">
    <text evidence="3">Belongs to the short-chain dehydrogenases/reductases (SDR) family.</text>
</comment>
<dbReference type="InterPro" id="IPR002347">
    <property type="entry name" value="SDR_fam"/>
</dbReference>
<comment type="pathway">
    <text evidence="2">Lipid metabolism; fatty acid biosynthesis.</text>
</comment>
<dbReference type="InterPro" id="IPR020904">
    <property type="entry name" value="Sc_DH/Rdtase_CS"/>
</dbReference>
<accession>A0ABD2XNN8</accession>
<evidence type="ECO:0000256" key="23">
    <source>
        <dbReference type="ARBA" id="ARBA00081936"/>
    </source>
</evidence>
<keyword evidence="8" id="KW-0560">Oxidoreductase</keyword>
<keyword evidence="12" id="KW-0275">Fatty acid biosynthesis</keyword>
<evidence type="ECO:0000256" key="3">
    <source>
        <dbReference type="ARBA" id="ARBA00006484"/>
    </source>
</evidence>
<dbReference type="GO" id="GO:0005759">
    <property type="term" value="C:mitochondrial matrix"/>
    <property type="evidence" value="ECO:0007669"/>
    <property type="project" value="UniProtKB-SubCell"/>
</dbReference>
<dbReference type="Pfam" id="PF13561">
    <property type="entry name" value="adh_short_C2"/>
    <property type="match status" value="1"/>
</dbReference>
<dbReference type="Proteomes" id="UP001627154">
    <property type="component" value="Unassembled WGS sequence"/>
</dbReference>
<dbReference type="FunFam" id="3.40.50.720:FF:000231">
    <property type="entry name" value="Estradiol 17-beta-dehydrogenase 8"/>
    <property type="match status" value="1"/>
</dbReference>
<comment type="catalytic activity">
    <reaction evidence="15">
        <text>testosterone + NAD(+) = androst-4-ene-3,17-dione + NADH + H(+)</text>
        <dbReference type="Rhea" id="RHEA:14929"/>
        <dbReference type="ChEBI" id="CHEBI:15378"/>
        <dbReference type="ChEBI" id="CHEBI:16422"/>
        <dbReference type="ChEBI" id="CHEBI:17347"/>
        <dbReference type="ChEBI" id="CHEBI:57540"/>
        <dbReference type="ChEBI" id="CHEBI:57945"/>
        <dbReference type="EC" id="1.1.1.239"/>
    </reaction>
    <physiologicalReaction direction="left-to-right" evidence="15">
        <dbReference type="Rhea" id="RHEA:14930"/>
    </physiologicalReaction>
</comment>
<evidence type="ECO:0000256" key="7">
    <source>
        <dbReference type="ARBA" id="ARBA00022832"/>
    </source>
</evidence>
<sequence length="252" mass="26141">MLTGRVAFVTGAASGIGRAACAALASQGAKVIAADLNIKAVESTLATIQDAGQYLLPVELDVRSRASVERALAAGREHYGATPSLVVNSAGVTRDNFLLKMSEAEFDEVLGVNLRGTFLVTKCAAQAMIQAAETEDTAGGGSIVNIASIIGKTGNIGQSNYAASKAGVEAFTKSAAAEFGQFGIRVNAVLPGFIETPMTDKVPDKVKQMFIKRIPLKRMGKAEEVAEVILFLASNKSSYINGASIEVTGGLV</sequence>
<evidence type="ECO:0000256" key="1">
    <source>
        <dbReference type="ARBA" id="ARBA00004305"/>
    </source>
</evidence>
<evidence type="ECO:0000256" key="18">
    <source>
        <dbReference type="ARBA" id="ARBA00065174"/>
    </source>
</evidence>
<evidence type="ECO:0000256" key="16">
    <source>
        <dbReference type="ARBA" id="ARBA00050435"/>
    </source>
</evidence>
<dbReference type="SMART" id="SM00822">
    <property type="entry name" value="PKS_KR"/>
    <property type="match status" value="1"/>
</dbReference>
<evidence type="ECO:0000256" key="4">
    <source>
        <dbReference type="ARBA" id="ARBA00012456"/>
    </source>
</evidence>
<evidence type="ECO:0000259" key="26">
    <source>
        <dbReference type="SMART" id="SM00822"/>
    </source>
</evidence>
<proteinExistence type="inferred from homology"/>
<keyword evidence="7" id="KW-0276">Fatty acid metabolism</keyword>
<dbReference type="EC" id="1.1.1.239" evidence="19"/>
<gene>
    <name evidence="27" type="ORF">TKK_000877</name>
</gene>
<dbReference type="PRINTS" id="PR00080">
    <property type="entry name" value="SDRFAMILY"/>
</dbReference>
<dbReference type="PANTHER" id="PTHR42760:SF83">
    <property type="entry name" value="(3R)-3-HYDROXYACYL-COA DEHYDROGENASE"/>
    <property type="match status" value="1"/>
</dbReference>
<evidence type="ECO:0000256" key="8">
    <source>
        <dbReference type="ARBA" id="ARBA00023002"/>
    </source>
</evidence>
<protein>
    <recommendedName>
        <fullName evidence="20">(3R)-3-hydroxyacyl-CoA dehydrogenase</fullName>
        <ecNumber evidence="19">1.1.1.239</ecNumber>
        <ecNumber evidence="4">1.1.1.n12</ecNumber>
    </recommendedName>
    <alternativeName>
        <fullName evidence="22">17-beta-hydroxysteroid dehydrogenase 8</fullName>
    </alternativeName>
    <alternativeName>
        <fullName evidence="21">3-ketoacyl-[acyl-carrier-protein] reductase alpha subunit</fullName>
    </alternativeName>
    <alternativeName>
        <fullName evidence="24">3-oxoacyl-[acyl-carrier-protein] reductase</fullName>
    </alternativeName>
    <alternativeName>
        <fullName evidence="25">Estradiol 17-beta-dehydrogenase 8</fullName>
    </alternativeName>
    <alternativeName>
        <fullName evidence="23">Testosterone 17-beta-dehydrogenase 8</fullName>
    </alternativeName>
</protein>
<dbReference type="GO" id="GO:0047035">
    <property type="term" value="F:testosterone dehydrogenase (NAD+) activity"/>
    <property type="evidence" value="ECO:0007669"/>
    <property type="project" value="UniProtKB-EC"/>
</dbReference>
<comment type="catalytic activity">
    <reaction evidence="16">
        <text>17beta-hydroxy-5alpha-androstan-3-one + NAD(+) = 5alpha-androstan-3,17-dione + NADH + H(+)</text>
        <dbReference type="Rhea" id="RHEA:41992"/>
        <dbReference type="ChEBI" id="CHEBI:15378"/>
        <dbReference type="ChEBI" id="CHEBI:15994"/>
        <dbReference type="ChEBI" id="CHEBI:16330"/>
        <dbReference type="ChEBI" id="CHEBI:57540"/>
        <dbReference type="ChEBI" id="CHEBI:57945"/>
    </reaction>
    <physiologicalReaction direction="left-to-right" evidence="16">
        <dbReference type="Rhea" id="RHEA:41993"/>
    </physiologicalReaction>
</comment>
<evidence type="ECO:0000256" key="6">
    <source>
        <dbReference type="ARBA" id="ARBA00022553"/>
    </source>
</evidence>
<comment type="pathway">
    <text evidence="13">Steroid biosynthesis; estrogen biosynthesis.</text>
</comment>
<keyword evidence="11" id="KW-0496">Mitochondrion</keyword>
<comment type="caution">
    <text evidence="27">The sequence shown here is derived from an EMBL/GenBank/DDBJ whole genome shotgun (WGS) entry which is preliminary data.</text>
</comment>
<evidence type="ECO:0000256" key="20">
    <source>
        <dbReference type="ARBA" id="ARBA00070911"/>
    </source>
</evidence>
<evidence type="ECO:0000256" key="13">
    <source>
        <dbReference type="ARBA" id="ARBA00037929"/>
    </source>
</evidence>
<dbReference type="PANTHER" id="PTHR42760">
    <property type="entry name" value="SHORT-CHAIN DEHYDROGENASES/REDUCTASES FAMILY MEMBER"/>
    <property type="match status" value="1"/>
</dbReference>
<evidence type="ECO:0000256" key="15">
    <source>
        <dbReference type="ARBA" id="ARBA00050232"/>
    </source>
</evidence>
<dbReference type="EMBL" id="JBJJXI010000018">
    <property type="protein sequence ID" value="KAL3406734.1"/>
    <property type="molecule type" value="Genomic_DNA"/>
</dbReference>
<comment type="catalytic activity">
    <reaction evidence="17">
        <text>a (3R)-3-hydroxyacyl-CoA + NAD(+) = a 3-oxoacyl-CoA + NADH + H(+)</text>
        <dbReference type="Rhea" id="RHEA:32711"/>
        <dbReference type="ChEBI" id="CHEBI:15378"/>
        <dbReference type="ChEBI" id="CHEBI:57319"/>
        <dbReference type="ChEBI" id="CHEBI:57540"/>
        <dbReference type="ChEBI" id="CHEBI:57945"/>
        <dbReference type="ChEBI" id="CHEBI:90726"/>
        <dbReference type="EC" id="1.1.1.n12"/>
    </reaction>
    <physiologicalReaction direction="left-to-right" evidence="17">
        <dbReference type="Rhea" id="RHEA:32712"/>
    </physiologicalReaction>
</comment>
<evidence type="ECO:0000313" key="27">
    <source>
        <dbReference type="EMBL" id="KAL3406734.1"/>
    </source>
</evidence>
<dbReference type="InterPro" id="IPR057326">
    <property type="entry name" value="KR_dom"/>
</dbReference>
<keyword evidence="9" id="KW-0520">NAD</keyword>
<evidence type="ECO:0000256" key="21">
    <source>
        <dbReference type="ARBA" id="ARBA00077835"/>
    </source>
</evidence>
<keyword evidence="6" id="KW-0597">Phosphoprotein</keyword>
<dbReference type="GO" id="GO:0008210">
    <property type="term" value="P:estrogen metabolic process"/>
    <property type="evidence" value="ECO:0007669"/>
    <property type="project" value="UniProtKB-ARBA"/>
</dbReference>
<name>A0ABD2XNN8_9HYME</name>
<comment type="subcellular location">
    <subcellularLocation>
        <location evidence="1">Mitochondrion matrix</location>
    </subcellularLocation>
</comment>
<evidence type="ECO:0000256" key="2">
    <source>
        <dbReference type="ARBA" id="ARBA00005194"/>
    </source>
</evidence>
<dbReference type="PRINTS" id="PR00081">
    <property type="entry name" value="GDHRDH"/>
</dbReference>
<organism evidence="27 28">
    <name type="scientific">Trichogramma kaykai</name>
    <dbReference type="NCBI Taxonomy" id="54128"/>
    <lineage>
        <taxon>Eukaryota</taxon>
        <taxon>Metazoa</taxon>
        <taxon>Ecdysozoa</taxon>
        <taxon>Arthropoda</taxon>
        <taxon>Hexapoda</taxon>
        <taxon>Insecta</taxon>
        <taxon>Pterygota</taxon>
        <taxon>Neoptera</taxon>
        <taxon>Endopterygota</taxon>
        <taxon>Hymenoptera</taxon>
        <taxon>Apocrita</taxon>
        <taxon>Proctotrupomorpha</taxon>
        <taxon>Chalcidoidea</taxon>
        <taxon>Trichogrammatidae</taxon>
        <taxon>Trichogramma</taxon>
    </lineage>
</organism>
<dbReference type="AlphaFoldDB" id="A0ABD2XNN8"/>
<comment type="catalytic activity">
    <reaction evidence="14">
        <text>17beta-estradiol + NAD(+) = estrone + NADH + H(+)</text>
        <dbReference type="Rhea" id="RHEA:24612"/>
        <dbReference type="ChEBI" id="CHEBI:15378"/>
        <dbReference type="ChEBI" id="CHEBI:16469"/>
        <dbReference type="ChEBI" id="CHEBI:17263"/>
        <dbReference type="ChEBI" id="CHEBI:57540"/>
        <dbReference type="ChEBI" id="CHEBI:57945"/>
        <dbReference type="EC" id="1.1.1.62"/>
    </reaction>
    <physiologicalReaction direction="left-to-right" evidence="14">
        <dbReference type="Rhea" id="RHEA:24613"/>
    </physiologicalReaction>
    <physiologicalReaction direction="right-to-left" evidence="14">
        <dbReference type="Rhea" id="RHEA:24614"/>
    </physiologicalReaction>
</comment>
<evidence type="ECO:0000256" key="17">
    <source>
        <dbReference type="ARBA" id="ARBA00052680"/>
    </source>
</evidence>